<keyword evidence="3" id="KW-1003">Cell membrane</keyword>
<evidence type="ECO:0000256" key="3">
    <source>
        <dbReference type="ARBA" id="ARBA00022475"/>
    </source>
</evidence>
<dbReference type="CDD" id="cd02675">
    <property type="entry name" value="Ephrin_ectodomain"/>
    <property type="match status" value="1"/>
</dbReference>
<evidence type="ECO:0000256" key="8">
    <source>
        <dbReference type="ARBA" id="ARBA00023157"/>
    </source>
</evidence>
<keyword evidence="8" id="KW-1015">Disulfide bond</keyword>
<evidence type="ECO:0000256" key="13">
    <source>
        <dbReference type="PROSITE-ProRule" id="PRU00884"/>
    </source>
</evidence>
<evidence type="ECO:0000256" key="15">
    <source>
        <dbReference type="SAM" id="MobiDB-lite"/>
    </source>
</evidence>
<keyword evidence="5 16" id="KW-0732">Signal</keyword>
<evidence type="ECO:0000259" key="17">
    <source>
        <dbReference type="PROSITE" id="PS51551"/>
    </source>
</evidence>
<protein>
    <recommendedName>
        <fullName evidence="12">Ephrin-4</fullName>
    </recommendedName>
</protein>
<keyword evidence="19" id="KW-1185">Reference proteome</keyword>
<dbReference type="Gene3D" id="2.60.40.420">
    <property type="entry name" value="Cupredoxins - blue copper proteins"/>
    <property type="match status" value="1"/>
</dbReference>
<keyword evidence="7 14" id="KW-0472">Membrane</keyword>
<dbReference type="InterPro" id="IPR001799">
    <property type="entry name" value="Ephrin_RBD"/>
</dbReference>
<reference evidence="19" key="1">
    <citation type="submission" date="2017-10" db="EMBL/GenBank/DDBJ databases">
        <title>Rapid genome shrinkage in a self-fertile nematode reveals novel sperm competition proteins.</title>
        <authorList>
            <person name="Yin D."/>
            <person name="Schwarz E.M."/>
            <person name="Thomas C.G."/>
            <person name="Felde R.L."/>
            <person name="Korf I.F."/>
            <person name="Cutter A.D."/>
            <person name="Schartner C.M."/>
            <person name="Ralston E.J."/>
            <person name="Meyer B.J."/>
            <person name="Haag E.S."/>
        </authorList>
    </citation>
    <scope>NUCLEOTIDE SEQUENCE [LARGE SCALE GENOMIC DNA]</scope>
    <source>
        <strain evidence="19">JU1422</strain>
    </source>
</reference>
<evidence type="ECO:0000256" key="14">
    <source>
        <dbReference type="RuleBase" id="RU004375"/>
    </source>
</evidence>
<dbReference type="STRING" id="1611254.A0A2G5U724"/>
<sequence length="355" mass="39805">MKRPLDFLLAICLILLRSSTYADEHTVHWNSTNSMFRNRHPSIEVRLGDVVRFVCPDNEGRKNGEYLTVYEVSEFAMGECALESNSREVIKCGVDTNTEKIIRTHQLPIGDSREPPKNVAQFIRSVNPIPNGKEYQPGQTYYYITTSSGKPGGIGQQMYGLCVSKNMRLSMKVLSSQPTPSPSSPKPARSRTDARRQEDFVTKSSAELMGGQEDEDSENDNAHLLPRDLEIATNPKFRRPSQFDQAAASAGVLDGQFLKVVQMAKEGKTGTFENDREVQKSAEKDAWDPINRHYVADLMNSAYKNANDRVVYQREPDFLIHEEDISTNSLGYSSSSSSSLSTFVIVFLIALNLLF</sequence>
<dbReference type="GO" id="GO:0007411">
    <property type="term" value="P:axon guidance"/>
    <property type="evidence" value="ECO:0007669"/>
    <property type="project" value="TreeGrafter"/>
</dbReference>
<evidence type="ECO:0000256" key="16">
    <source>
        <dbReference type="SAM" id="SignalP"/>
    </source>
</evidence>
<evidence type="ECO:0000256" key="11">
    <source>
        <dbReference type="ARBA" id="ARBA00054476"/>
    </source>
</evidence>
<dbReference type="GO" id="GO:0046875">
    <property type="term" value="F:ephrin receptor binding"/>
    <property type="evidence" value="ECO:0007669"/>
    <property type="project" value="TreeGrafter"/>
</dbReference>
<keyword evidence="2" id="KW-0217">Developmental protein</keyword>
<comment type="subcellular location">
    <subcellularLocation>
        <location evidence="1">Cell membrane</location>
        <topology evidence="1">Lipid-anchor</topology>
        <topology evidence="1">GPI-anchor</topology>
    </subcellularLocation>
</comment>
<dbReference type="SUPFAM" id="SSF49503">
    <property type="entry name" value="Cupredoxins"/>
    <property type="match status" value="1"/>
</dbReference>
<feature type="signal peptide" evidence="16">
    <location>
        <begin position="1"/>
        <end position="22"/>
    </location>
</feature>
<keyword evidence="6" id="KW-0524">Neurogenesis</keyword>
<evidence type="ECO:0000256" key="4">
    <source>
        <dbReference type="ARBA" id="ARBA00022622"/>
    </source>
</evidence>
<dbReference type="EMBL" id="PDUG01000004">
    <property type="protein sequence ID" value="PIC35335.1"/>
    <property type="molecule type" value="Genomic_DNA"/>
</dbReference>
<keyword evidence="4" id="KW-0336">GPI-anchor</keyword>
<evidence type="ECO:0000313" key="19">
    <source>
        <dbReference type="Proteomes" id="UP000230233"/>
    </source>
</evidence>
<comment type="function">
    <text evidence="11">Regulates the formation or stabilization of cell-cell contacts at several stages of epithelial morphogenesis. In early embryonic development, involved in ventral closure of the epidermis. During male tail morphogenesis, regulates precursor cell sorting together with mab-20 and allows the formation of distinct sensory rays. Probably acts as a ligand for lad-2 to regulate axon guidance of several neurons including SDQL, SDQR, SMD and PLN neurons during neurogenesis.</text>
</comment>
<evidence type="ECO:0000313" key="18">
    <source>
        <dbReference type="EMBL" id="PIC35335.1"/>
    </source>
</evidence>
<feature type="region of interest" description="Disordered" evidence="15">
    <location>
        <begin position="173"/>
        <end position="198"/>
    </location>
</feature>
<feature type="domain" description="Ephrin RBD" evidence="17">
    <location>
        <begin position="22"/>
        <end position="173"/>
    </location>
</feature>
<evidence type="ECO:0000256" key="6">
    <source>
        <dbReference type="ARBA" id="ARBA00022902"/>
    </source>
</evidence>
<dbReference type="InterPro" id="IPR008972">
    <property type="entry name" value="Cupredoxin"/>
</dbReference>
<dbReference type="AlphaFoldDB" id="A0A2G5U724"/>
<dbReference type="GO" id="GO:0005886">
    <property type="term" value="C:plasma membrane"/>
    <property type="evidence" value="ECO:0007669"/>
    <property type="project" value="UniProtKB-SubCell"/>
</dbReference>
<evidence type="ECO:0000256" key="9">
    <source>
        <dbReference type="ARBA" id="ARBA00023180"/>
    </source>
</evidence>
<dbReference type="GO" id="GO:0048013">
    <property type="term" value="P:ephrin receptor signaling pathway"/>
    <property type="evidence" value="ECO:0007669"/>
    <property type="project" value="TreeGrafter"/>
</dbReference>
<evidence type="ECO:0000256" key="7">
    <source>
        <dbReference type="ARBA" id="ARBA00023136"/>
    </source>
</evidence>
<dbReference type="Pfam" id="PF00812">
    <property type="entry name" value="Ephrin"/>
    <property type="match status" value="1"/>
</dbReference>
<gene>
    <name evidence="18" type="primary">Cni-efn-4</name>
    <name evidence="18" type="synonym">Cnig_chr_IV.g14725</name>
    <name evidence="18" type="ORF">B9Z55_014725</name>
</gene>
<proteinExistence type="inferred from homology"/>
<evidence type="ECO:0000256" key="2">
    <source>
        <dbReference type="ARBA" id="ARBA00022473"/>
    </source>
</evidence>
<dbReference type="GO" id="GO:0098552">
    <property type="term" value="C:side of membrane"/>
    <property type="evidence" value="ECO:0007669"/>
    <property type="project" value="UniProtKB-KW"/>
</dbReference>
<evidence type="ECO:0000256" key="12">
    <source>
        <dbReference type="ARBA" id="ARBA00074318"/>
    </source>
</evidence>
<comment type="similarity">
    <text evidence="13 14">Belongs to the ephrin family.</text>
</comment>
<comment type="caution">
    <text evidence="18">The sequence shown here is derived from an EMBL/GenBank/DDBJ whole genome shotgun (WGS) entry which is preliminary data.</text>
</comment>
<evidence type="ECO:0000256" key="10">
    <source>
        <dbReference type="ARBA" id="ARBA00023288"/>
    </source>
</evidence>
<evidence type="ECO:0000256" key="5">
    <source>
        <dbReference type="ARBA" id="ARBA00022729"/>
    </source>
</evidence>
<dbReference type="PANTHER" id="PTHR11304:SF44">
    <property type="entry name" value="EPHRIN-4"/>
    <property type="match status" value="1"/>
</dbReference>
<dbReference type="OrthoDB" id="6250301at2759"/>
<dbReference type="InterPro" id="IPR031328">
    <property type="entry name" value="Ephrin"/>
</dbReference>
<dbReference type="FunFam" id="2.60.40.420:FF:000122">
    <property type="entry name" value="Ephrin-4"/>
    <property type="match status" value="1"/>
</dbReference>
<organism evidence="18 19">
    <name type="scientific">Caenorhabditis nigoni</name>
    <dbReference type="NCBI Taxonomy" id="1611254"/>
    <lineage>
        <taxon>Eukaryota</taxon>
        <taxon>Metazoa</taxon>
        <taxon>Ecdysozoa</taxon>
        <taxon>Nematoda</taxon>
        <taxon>Chromadorea</taxon>
        <taxon>Rhabditida</taxon>
        <taxon>Rhabditina</taxon>
        <taxon>Rhabditomorpha</taxon>
        <taxon>Rhabditoidea</taxon>
        <taxon>Rhabditidae</taxon>
        <taxon>Peloderinae</taxon>
        <taxon>Caenorhabditis</taxon>
    </lineage>
</organism>
<dbReference type="PANTHER" id="PTHR11304">
    <property type="entry name" value="EPHRIN"/>
    <property type="match status" value="1"/>
</dbReference>
<name>A0A2G5U724_9PELO</name>
<evidence type="ECO:0000256" key="1">
    <source>
        <dbReference type="ARBA" id="ARBA00004609"/>
    </source>
</evidence>
<dbReference type="PRINTS" id="PR01347">
    <property type="entry name" value="EPHRIN"/>
</dbReference>
<dbReference type="PROSITE" id="PS51551">
    <property type="entry name" value="EPHRIN_RBD_2"/>
    <property type="match status" value="1"/>
</dbReference>
<dbReference type="Proteomes" id="UP000230233">
    <property type="component" value="Chromosome IV"/>
</dbReference>
<comment type="caution">
    <text evidence="13">Lacks conserved residue(s) required for the propagation of feature annotation.</text>
</comment>
<accession>A0A2G5U724</accession>
<keyword evidence="10" id="KW-0449">Lipoprotein</keyword>
<feature type="chain" id="PRO_5013687263" description="Ephrin-4" evidence="16">
    <location>
        <begin position="23"/>
        <end position="355"/>
    </location>
</feature>
<keyword evidence="9" id="KW-0325">Glycoprotein</keyword>